<dbReference type="EMBL" id="NFLC01000008">
    <property type="protein sequence ID" value="OUQ10658.1"/>
    <property type="molecule type" value="Genomic_DNA"/>
</dbReference>
<evidence type="ECO:0000313" key="2">
    <source>
        <dbReference type="EMBL" id="MDZ5597525.1"/>
    </source>
</evidence>
<dbReference type="InterPro" id="IPR038690">
    <property type="entry name" value="NusG_2_sf"/>
</dbReference>
<dbReference type="Pfam" id="PF07009">
    <property type="entry name" value="NusG_II"/>
    <property type="match status" value="1"/>
</dbReference>
<keyword evidence="1" id="KW-1133">Transmembrane helix</keyword>
<dbReference type="AlphaFoldDB" id="A0A0H2Q5A4"/>
<sequence>MDFKTFFKKSRMKRWDFIILISLVILSFIPILIFSIYQSKINKVTYQAIVKVDGKQVKTFDLSENGQHYTYRYEDKDGDYNIIEVNRNQIRMKEANCGDQICVKRGWIKKPGETIVCLPHKLVIEIQSSDGSESGSVIY</sequence>
<gene>
    <name evidence="4" type="ORF">A5869_002065</name>
    <name evidence="3" type="ORF">B5E88_05490</name>
    <name evidence="2" type="ORF">U1294_04690</name>
</gene>
<keyword evidence="1" id="KW-0812">Transmembrane</keyword>
<dbReference type="Proteomes" id="UP001290582">
    <property type="component" value="Unassembled WGS sequence"/>
</dbReference>
<evidence type="ECO:0000313" key="6">
    <source>
        <dbReference type="Proteomes" id="UP000196503"/>
    </source>
</evidence>
<reference evidence="3" key="3">
    <citation type="journal article" date="2018" name="BMC Genomics">
        <title>Whole genome sequencing and function prediction of 133 gut anaerobes isolated from chicken caecum in pure cultures.</title>
        <authorList>
            <person name="Medvecky M."/>
            <person name="Cejkova D."/>
            <person name="Polansky O."/>
            <person name="Karasova D."/>
            <person name="Kubasova T."/>
            <person name="Cizek A."/>
            <person name="Rychlik I."/>
        </authorList>
    </citation>
    <scope>NUCLEOTIDE SEQUENCE</scope>
    <source>
        <strain evidence="3">An144</strain>
    </source>
</reference>
<keyword evidence="1" id="KW-0472">Membrane</keyword>
<reference evidence="2" key="4">
    <citation type="submission" date="2023-12" db="EMBL/GenBank/DDBJ databases">
        <title>Molecular genomic analyses of Enterococcus cecorum from sepsis oubreaks in broilers.</title>
        <authorList>
            <person name="Rhoads D."/>
            <person name="Alrubaye A."/>
        </authorList>
    </citation>
    <scope>NUCLEOTIDE SEQUENCE</scope>
    <source>
        <strain evidence="2">1755</strain>
    </source>
</reference>
<reference evidence="5" key="1">
    <citation type="submission" date="2017-04" db="EMBL/GenBank/DDBJ databases">
        <title>Function of individual gut microbiota members based on whole genome sequencing of pure cultures obtained from chicken caecum.</title>
        <authorList>
            <person name="Medvecky M."/>
            <person name="Cejkova D."/>
            <person name="Polansky O."/>
            <person name="Karasova D."/>
            <person name="Kubasova T."/>
            <person name="Cizek A."/>
            <person name="Rychlik I."/>
        </authorList>
    </citation>
    <scope>NUCLEOTIDE SEQUENCE [LARGE SCALE GENOMIC DNA]</scope>
    <source>
        <strain evidence="5">An144</strain>
    </source>
</reference>
<evidence type="ECO:0000313" key="5">
    <source>
        <dbReference type="Proteomes" id="UP000196074"/>
    </source>
</evidence>
<dbReference type="EMBL" id="NIBL01000003">
    <property type="protein sequence ID" value="OUZ14959.1"/>
    <property type="molecule type" value="Genomic_DNA"/>
</dbReference>
<proteinExistence type="predicted"/>
<protein>
    <submittedName>
        <fullName evidence="2">NusG domain II-containing protein</fullName>
    </submittedName>
</protein>
<evidence type="ECO:0000313" key="3">
    <source>
        <dbReference type="EMBL" id="OUQ10658.1"/>
    </source>
</evidence>
<feature type="transmembrane region" description="Helical" evidence="1">
    <location>
        <begin position="17"/>
        <end position="37"/>
    </location>
</feature>
<dbReference type="EMBL" id="JAXOGL010000005">
    <property type="protein sequence ID" value="MDZ5597525.1"/>
    <property type="molecule type" value="Genomic_DNA"/>
</dbReference>
<dbReference type="Proteomes" id="UP000196503">
    <property type="component" value="Unassembled WGS sequence"/>
</dbReference>
<dbReference type="GeneID" id="60870939"/>
<name>A0A0H2Q5A4_9ENTE</name>
<dbReference type="Proteomes" id="UP000196074">
    <property type="component" value="Unassembled WGS sequence"/>
</dbReference>
<evidence type="ECO:0000256" key="1">
    <source>
        <dbReference type="SAM" id="Phobius"/>
    </source>
</evidence>
<reference evidence="4 6" key="2">
    <citation type="submission" date="2017-05" db="EMBL/GenBank/DDBJ databases">
        <title>The Genome Sequence of Enterococcus faecium 2D5_DIV0622.</title>
        <authorList>
            <consortium name="The Broad Institute Genomics Platform"/>
            <consortium name="The Broad Institute Genomic Center for Infectious Diseases"/>
            <person name="Earl A."/>
            <person name="Manson A."/>
            <person name="Schwartman J."/>
            <person name="Gilmore M."/>
            <person name="Abouelleil A."/>
            <person name="Cao P."/>
            <person name="Chapman S."/>
            <person name="Cusick C."/>
            <person name="Shea T."/>
            <person name="Young S."/>
            <person name="Neafsey D."/>
            <person name="Nusbaum C."/>
            <person name="Birren B."/>
        </authorList>
    </citation>
    <scope>NUCLEOTIDE SEQUENCE [LARGE SCALE GENOMIC DNA]</scope>
    <source>
        <strain evidence="4 6">2D5_DIV0622</strain>
    </source>
</reference>
<dbReference type="RefSeq" id="WP_016251482.1">
    <property type="nucleotide sequence ID" value="NZ_CP010060.1"/>
</dbReference>
<dbReference type="CDD" id="cd09911">
    <property type="entry name" value="Lin0431_like"/>
    <property type="match status" value="1"/>
</dbReference>
<comment type="caution">
    <text evidence="3">The sequence shown here is derived from an EMBL/GenBank/DDBJ whole genome shotgun (WGS) entry which is preliminary data.</text>
</comment>
<organism evidence="3 5">
    <name type="scientific">Enterococcus cecorum</name>
    <dbReference type="NCBI Taxonomy" id="44008"/>
    <lineage>
        <taxon>Bacteria</taxon>
        <taxon>Bacillati</taxon>
        <taxon>Bacillota</taxon>
        <taxon>Bacilli</taxon>
        <taxon>Lactobacillales</taxon>
        <taxon>Enterococcaceae</taxon>
        <taxon>Enterococcus</taxon>
    </lineage>
</organism>
<evidence type="ECO:0000313" key="4">
    <source>
        <dbReference type="EMBL" id="OUZ14959.1"/>
    </source>
</evidence>
<accession>A0A0H2Q5A4</accession>
<dbReference type="Gene3D" id="2.60.320.10">
    <property type="entry name" value="N-utilization substance G protein NusG, insert domain"/>
    <property type="match status" value="1"/>
</dbReference>